<evidence type="ECO:0000313" key="8">
    <source>
        <dbReference type="EMBL" id="EAY25708.1"/>
    </source>
</evidence>
<comment type="subcellular location">
    <subcellularLocation>
        <location evidence="1">Cell outer membrane</location>
    </subcellularLocation>
</comment>
<protein>
    <submittedName>
        <fullName evidence="8">Outer membrane protein TolC, putative</fullName>
    </submittedName>
</protein>
<dbReference type="GO" id="GO:0009279">
    <property type="term" value="C:cell outer membrane"/>
    <property type="evidence" value="ECO:0007669"/>
    <property type="project" value="UniProtKB-SubCell"/>
</dbReference>
<dbReference type="GO" id="GO:0015288">
    <property type="term" value="F:porin activity"/>
    <property type="evidence" value="ECO:0007669"/>
    <property type="project" value="TreeGrafter"/>
</dbReference>
<keyword evidence="5" id="KW-0812">Transmembrane</keyword>
<evidence type="ECO:0000256" key="2">
    <source>
        <dbReference type="ARBA" id="ARBA00007613"/>
    </source>
</evidence>
<evidence type="ECO:0000256" key="1">
    <source>
        <dbReference type="ARBA" id="ARBA00004442"/>
    </source>
</evidence>
<gene>
    <name evidence="8" type="ORF">M23134_04882</name>
</gene>
<sequence length="509" mass="58866">MHNQALPQTSIYHYINMKKYLVPYTLCCLLLSSVVYGQTEKKQKYSLQEIITISKKQSPISLQAINRKENFYWRYRTFLSDYKPQLSLSGNLPNYNKSIERITLDDGSDVFIDRGLVNTDVNLSLRQKIGFTGGEVFLSSELARIDLLGNNNGTSFLSTPVSIGFSQPLFGYNELKWNKKIEPLRYSESQKAYSEEMEGIAVQTTDLFFDLLVAQITLKISELNQANNDTIYKIGQGRYNVGKIAENELLQLQLASMESDQRVTQAKMDIETSELRLKIFLGNNEGLKNIELIEPLNVPEIEIDEETALAEAKKNRAKFVQFKRQKLEAERDVAQARGNSGLNVNITGSYGFTRNAPDFTNVYQNPQNQQRLRIGFQIPILDWGRQKAMIQTSVANNKLVQSTVSQEELNFEQEIILKVKQFKIFRSRLILARRADEIAQRRYTVAQKRYLISKINITDLNIALQDKDRAKRDYLEALRGFWKNYHEIRQLTLYDFERKEVIYYGDVKN</sequence>
<name>A1ZV52_MICM2</name>
<dbReference type="PANTHER" id="PTHR30026:SF20">
    <property type="entry name" value="OUTER MEMBRANE PROTEIN TOLC"/>
    <property type="match status" value="1"/>
</dbReference>
<keyword evidence="7" id="KW-0998">Cell outer membrane</keyword>
<keyword evidence="4" id="KW-1134">Transmembrane beta strand</keyword>
<proteinExistence type="inferred from homology"/>
<dbReference type="GO" id="GO:1990281">
    <property type="term" value="C:efflux pump complex"/>
    <property type="evidence" value="ECO:0007669"/>
    <property type="project" value="TreeGrafter"/>
</dbReference>
<dbReference type="GO" id="GO:0015562">
    <property type="term" value="F:efflux transmembrane transporter activity"/>
    <property type="evidence" value="ECO:0007669"/>
    <property type="project" value="InterPro"/>
</dbReference>
<dbReference type="PANTHER" id="PTHR30026">
    <property type="entry name" value="OUTER MEMBRANE PROTEIN TOLC"/>
    <property type="match status" value="1"/>
</dbReference>
<accession>A1ZV52</accession>
<keyword evidence="6" id="KW-0472">Membrane</keyword>
<dbReference type="Gene3D" id="1.20.1600.10">
    <property type="entry name" value="Outer membrane efflux proteins (OEP)"/>
    <property type="match status" value="1"/>
</dbReference>
<evidence type="ECO:0000256" key="4">
    <source>
        <dbReference type="ARBA" id="ARBA00022452"/>
    </source>
</evidence>
<evidence type="ECO:0000256" key="6">
    <source>
        <dbReference type="ARBA" id="ARBA00023136"/>
    </source>
</evidence>
<evidence type="ECO:0000256" key="7">
    <source>
        <dbReference type="ARBA" id="ARBA00023237"/>
    </source>
</evidence>
<evidence type="ECO:0000256" key="3">
    <source>
        <dbReference type="ARBA" id="ARBA00022448"/>
    </source>
</evidence>
<dbReference type="AlphaFoldDB" id="A1ZV52"/>
<keyword evidence="9" id="KW-1185">Reference proteome</keyword>
<keyword evidence="3" id="KW-0813">Transport</keyword>
<reference evidence="8 9" key="1">
    <citation type="submission" date="2007-01" db="EMBL/GenBank/DDBJ databases">
        <authorList>
            <person name="Haygood M."/>
            <person name="Podell S."/>
            <person name="Anderson C."/>
            <person name="Hopkinson B."/>
            <person name="Roe K."/>
            <person name="Barbeau K."/>
            <person name="Gaasterland T."/>
            <person name="Ferriera S."/>
            <person name="Johnson J."/>
            <person name="Kravitz S."/>
            <person name="Beeson K."/>
            <person name="Sutton G."/>
            <person name="Rogers Y.-H."/>
            <person name="Friedman R."/>
            <person name="Frazier M."/>
            <person name="Venter J.C."/>
        </authorList>
    </citation>
    <scope>NUCLEOTIDE SEQUENCE [LARGE SCALE GENOMIC DNA]</scope>
    <source>
        <strain evidence="8 9">ATCC 23134</strain>
    </source>
</reference>
<comment type="caution">
    <text evidence="8">The sequence shown here is derived from an EMBL/GenBank/DDBJ whole genome shotgun (WGS) entry which is preliminary data.</text>
</comment>
<dbReference type="EMBL" id="AAWS01000044">
    <property type="protein sequence ID" value="EAY25708.1"/>
    <property type="molecule type" value="Genomic_DNA"/>
</dbReference>
<dbReference type="InterPro" id="IPR003423">
    <property type="entry name" value="OMP_efflux"/>
</dbReference>
<dbReference type="Pfam" id="PF02321">
    <property type="entry name" value="OEP"/>
    <property type="match status" value="2"/>
</dbReference>
<evidence type="ECO:0000256" key="5">
    <source>
        <dbReference type="ARBA" id="ARBA00022692"/>
    </source>
</evidence>
<dbReference type="Proteomes" id="UP000004095">
    <property type="component" value="Unassembled WGS sequence"/>
</dbReference>
<dbReference type="InterPro" id="IPR051906">
    <property type="entry name" value="TolC-like"/>
</dbReference>
<dbReference type="SUPFAM" id="SSF56954">
    <property type="entry name" value="Outer membrane efflux proteins (OEP)"/>
    <property type="match status" value="1"/>
</dbReference>
<evidence type="ECO:0000313" key="9">
    <source>
        <dbReference type="Proteomes" id="UP000004095"/>
    </source>
</evidence>
<dbReference type="eggNOG" id="COG1538">
    <property type="taxonomic scope" value="Bacteria"/>
</dbReference>
<organism evidence="8 9">
    <name type="scientific">Microscilla marina ATCC 23134</name>
    <dbReference type="NCBI Taxonomy" id="313606"/>
    <lineage>
        <taxon>Bacteria</taxon>
        <taxon>Pseudomonadati</taxon>
        <taxon>Bacteroidota</taxon>
        <taxon>Cytophagia</taxon>
        <taxon>Cytophagales</taxon>
        <taxon>Microscillaceae</taxon>
        <taxon>Microscilla</taxon>
    </lineage>
</organism>
<comment type="similarity">
    <text evidence="2">Belongs to the outer membrane factor (OMF) (TC 1.B.17) family.</text>
</comment>